<evidence type="ECO:0000313" key="1">
    <source>
        <dbReference type="EMBL" id="KAJ2981395.1"/>
    </source>
</evidence>
<reference evidence="1" key="1">
    <citation type="submission" date="2022-08" db="EMBL/GenBank/DDBJ databases">
        <title>Genome Sequence of Lecanicillium fungicola.</title>
        <authorList>
            <person name="Buettner E."/>
        </authorList>
    </citation>
    <scope>NUCLEOTIDE SEQUENCE</scope>
    <source>
        <strain evidence="1">Babe33</strain>
    </source>
</reference>
<gene>
    <name evidence="1" type="ORF">NQ176_g2056</name>
</gene>
<name>A0ACC1NPZ7_9HYPO</name>
<organism evidence="1 2">
    <name type="scientific">Zarea fungicola</name>
    <dbReference type="NCBI Taxonomy" id="93591"/>
    <lineage>
        <taxon>Eukaryota</taxon>
        <taxon>Fungi</taxon>
        <taxon>Dikarya</taxon>
        <taxon>Ascomycota</taxon>
        <taxon>Pezizomycotina</taxon>
        <taxon>Sordariomycetes</taxon>
        <taxon>Hypocreomycetidae</taxon>
        <taxon>Hypocreales</taxon>
        <taxon>Cordycipitaceae</taxon>
        <taxon>Zarea</taxon>
    </lineage>
</organism>
<accession>A0ACC1NPZ7</accession>
<proteinExistence type="predicted"/>
<comment type="caution">
    <text evidence="1">The sequence shown here is derived from an EMBL/GenBank/DDBJ whole genome shotgun (WGS) entry which is preliminary data.</text>
</comment>
<dbReference type="EMBL" id="JANJQO010000133">
    <property type="protein sequence ID" value="KAJ2981395.1"/>
    <property type="molecule type" value="Genomic_DNA"/>
</dbReference>
<evidence type="ECO:0000313" key="2">
    <source>
        <dbReference type="Proteomes" id="UP001143910"/>
    </source>
</evidence>
<keyword evidence="2" id="KW-1185">Reference proteome</keyword>
<dbReference type="Proteomes" id="UP001143910">
    <property type="component" value="Unassembled WGS sequence"/>
</dbReference>
<protein>
    <submittedName>
        <fullName evidence="1">Uncharacterized protein</fullName>
    </submittedName>
</protein>
<sequence length="139" mass="14486">MLLSAAPSLLAAFAIHLLAIQAEPVQVRLPSGATIHGQRSSSGIDTFHGIPYALPPVGQLRLRPPQRLSLAESDVVDATGKAAACPQLLVSPSDGYLLAKIGASSQHAAGREAACAVLDLRWRLRPGIDKHVHGGLHVG</sequence>